<reference evidence="2 3" key="1">
    <citation type="submission" date="2024-04" db="EMBL/GenBank/DDBJ databases">
        <title>Tritrichomonas musculus Genome.</title>
        <authorList>
            <person name="Alves-Ferreira E."/>
            <person name="Grigg M."/>
            <person name="Lorenzi H."/>
            <person name="Galac M."/>
        </authorList>
    </citation>
    <scope>NUCLEOTIDE SEQUENCE [LARGE SCALE GENOMIC DNA]</scope>
    <source>
        <strain evidence="2 3">EAF2021</strain>
    </source>
</reference>
<dbReference type="InterPro" id="IPR051681">
    <property type="entry name" value="Ser/Thr_Kinases-Pseudokinases"/>
</dbReference>
<dbReference type="SUPFAM" id="SSF56112">
    <property type="entry name" value="Protein kinase-like (PK-like)"/>
    <property type="match status" value="1"/>
</dbReference>
<gene>
    <name evidence="2" type="ORF">M9Y10_038263</name>
</gene>
<proteinExistence type="predicted"/>
<keyword evidence="3" id="KW-1185">Reference proteome</keyword>
<name>A0ABR2KB35_9EUKA</name>
<dbReference type="PRINTS" id="PR00109">
    <property type="entry name" value="TYRKINASE"/>
</dbReference>
<sequence length="182" mass="21882">MMYLHSMNIVNYDLSSENIYLYDNDYPKLGNFSSHPYSDYFPNYNQINKIENNLWTPPELYDDEDDFMIPKTDVYSFGIILWELLTEQCPYLDINPSEYEFRIKKNCERPKIPEETPKHLKKLIELCWSSDPEERLSFHKIYELFTSKKVLFSNTDINLLAKDSVVSYEWMKMHGSKKKRFP</sequence>
<feature type="domain" description="Protein kinase" evidence="1">
    <location>
        <begin position="1"/>
        <end position="145"/>
    </location>
</feature>
<evidence type="ECO:0000259" key="1">
    <source>
        <dbReference type="PROSITE" id="PS50011"/>
    </source>
</evidence>
<dbReference type="InterPro" id="IPR001245">
    <property type="entry name" value="Ser-Thr/Tyr_kinase_cat_dom"/>
</dbReference>
<dbReference type="InterPro" id="IPR000719">
    <property type="entry name" value="Prot_kinase_dom"/>
</dbReference>
<protein>
    <recommendedName>
        <fullName evidence="1">Protein kinase domain-containing protein</fullName>
    </recommendedName>
</protein>
<dbReference type="PANTHER" id="PTHR44329:SF214">
    <property type="entry name" value="PROTEIN KINASE DOMAIN-CONTAINING PROTEIN"/>
    <property type="match status" value="1"/>
</dbReference>
<comment type="caution">
    <text evidence="2">The sequence shown here is derived from an EMBL/GenBank/DDBJ whole genome shotgun (WGS) entry which is preliminary data.</text>
</comment>
<dbReference type="Pfam" id="PF07714">
    <property type="entry name" value="PK_Tyr_Ser-Thr"/>
    <property type="match status" value="1"/>
</dbReference>
<accession>A0ABR2KB35</accession>
<evidence type="ECO:0000313" key="2">
    <source>
        <dbReference type="EMBL" id="KAK8887225.1"/>
    </source>
</evidence>
<dbReference type="SMART" id="SM00219">
    <property type="entry name" value="TyrKc"/>
    <property type="match status" value="1"/>
</dbReference>
<evidence type="ECO:0000313" key="3">
    <source>
        <dbReference type="Proteomes" id="UP001470230"/>
    </source>
</evidence>
<dbReference type="InterPro" id="IPR011009">
    <property type="entry name" value="Kinase-like_dom_sf"/>
</dbReference>
<dbReference type="InterPro" id="IPR020635">
    <property type="entry name" value="Tyr_kinase_cat_dom"/>
</dbReference>
<dbReference type="PANTHER" id="PTHR44329">
    <property type="entry name" value="SERINE/THREONINE-PROTEIN KINASE TNNI3K-RELATED"/>
    <property type="match status" value="1"/>
</dbReference>
<dbReference type="PROSITE" id="PS50011">
    <property type="entry name" value="PROTEIN_KINASE_DOM"/>
    <property type="match status" value="1"/>
</dbReference>
<dbReference type="EMBL" id="JAPFFF010000006">
    <property type="protein sequence ID" value="KAK8887225.1"/>
    <property type="molecule type" value="Genomic_DNA"/>
</dbReference>
<dbReference type="Gene3D" id="1.10.510.10">
    <property type="entry name" value="Transferase(Phosphotransferase) domain 1"/>
    <property type="match status" value="1"/>
</dbReference>
<organism evidence="2 3">
    <name type="scientific">Tritrichomonas musculus</name>
    <dbReference type="NCBI Taxonomy" id="1915356"/>
    <lineage>
        <taxon>Eukaryota</taxon>
        <taxon>Metamonada</taxon>
        <taxon>Parabasalia</taxon>
        <taxon>Tritrichomonadida</taxon>
        <taxon>Tritrichomonadidae</taxon>
        <taxon>Tritrichomonas</taxon>
    </lineage>
</organism>
<dbReference type="Proteomes" id="UP001470230">
    <property type="component" value="Unassembled WGS sequence"/>
</dbReference>